<proteinExistence type="predicted"/>
<keyword evidence="1" id="KW-0812">Transmembrane</keyword>
<evidence type="ECO:0000313" key="2">
    <source>
        <dbReference type="EMBL" id="MFA9479894.1"/>
    </source>
</evidence>
<keyword evidence="3" id="KW-1185">Reference proteome</keyword>
<keyword evidence="1" id="KW-1133">Transmembrane helix</keyword>
<dbReference type="Proteomes" id="UP001575105">
    <property type="component" value="Unassembled WGS sequence"/>
</dbReference>
<name>A0ABV4UAJ8_9BACT</name>
<evidence type="ECO:0000256" key="1">
    <source>
        <dbReference type="SAM" id="Phobius"/>
    </source>
</evidence>
<keyword evidence="1" id="KW-0472">Membrane</keyword>
<feature type="transmembrane region" description="Helical" evidence="1">
    <location>
        <begin position="64"/>
        <end position="87"/>
    </location>
</feature>
<organism evidence="2 3">
    <name type="scientific">Natronomicrosphaera hydrolytica</name>
    <dbReference type="NCBI Taxonomy" id="3242702"/>
    <lineage>
        <taxon>Bacteria</taxon>
        <taxon>Pseudomonadati</taxon>
        <taxon>Planctomycetota</taxon>
        <taxon>Phycisphaerae</taxon>
        <taxon>Phycisphaerales</taxon>
        <taxon>Phycisphaeraceae</taxon>
        <taxon>Natronomicrosphaera</taxon>
    </lineage>
</organism>
<reference evidence="2 3" key="1">
    <citation type="submission" date="2024-08" db="EMBL/GenBank/DDBJ databases">
        <title>Whole-genome sequencing of halo(alkali)philic microorganisms from hypersaline lakes.</title>
        <authorList>
            <person name="Sorokin D.Y."/>
            <person name="Merkel A.Y."/>
            <person name="Messina E."/>
            <person name="Yakimov M."/>
        </authorList>
    </citation>
    <scope>NUCLEOTIDE SEQUENCE [LARGE SCALE GENOMIC DNA]</scope>
    <source>
        <strain evidence="2 3">AB-hyl4</strain>
    </source>
</reference>
<dbReference type="RefSeq" id="WP_425346820.1">
    <property type="nucleotide sequence ID" value="NZ_JBGUBD010000013.1"/>
</dbReference>
<evidence type="ECO:0000313" key="3">
    <source>
        <dbReference type="Proteomes" id="UP001575105"/>
    </source>
</evidence>
<accession>A0ABV4UAJ8</accession>
<gene>
    <name evidence="2" type="ORF">ACERK3_16545</name>
</gene>
<comment type="caution">
    <text evidence="2">The sequence shown here is derived from an EMBL/GenBank/DDBJ whole genome shotgun (WGS) entry which is preliminary data.</text>
</comment>
<dbReference type="EMBL" id="JBGUBD010000013">
    <property type="protein sequence ID" value="MFA9479894.1"/>
    <property type="molecule type" value="Genomic_DNA"/>
</dbReference>
<protein>
    <submittedName>
        <fullName evidence="2">Uncharacterized protein</fullName>
    </submittedName>
</protein>
<sequence length="100" mass="11073">MASIQRHCYNHPGRRAIGVCVVTSNPICAECSTRYEGVNYSREGLEQLKARRAAASAATGRERVVSVAMVLLSPVLLGGLFVFYWLALRLMIDMLQMEVV</sequence>